<sequence>MIDKTKAHRYMYYFLKNTVTLFELEQWIYEHGELEDILGKTEYLEFISRNYKYRYAHEDTEKQIRQLIDIGVFEQERIVNLLISLTDTLEDQLDVMETLYDEYCNGYTFLRYIALTYITTSDEYKQSLKKNIVKLKDYKEPIQQEANRLINFFKGDELRIIIEHEYIDQRKEEDRIEIHSINEMFKSQRDS</sequence>
<protein>
    <submittedName>
        <fullName evidence="1">Uncharacterized protein</fullName>
    </submittedName>
</protein>
<gene>
    <name evidence="1" type="ORF">ACFO1S_23860</name>
</gene>
<dbReference type="Proteomes" id="UP001595755">
    <property type="component" value="Unassembled WGS sequence"/>
</dbReference>
<keyword evidence="2" id="KW-1185">Reference proteome</keyword>
<evidence type="ECO:0000313" key="1">
    <source>
        <dbReference type="EMBL" id="MFC4306461.1"/>
    </source>
</evidence>
<accession>A0ABV8SFX0</accession>
<comment type="caution">
    <text evidence="1">The sequence shown here is derived from an EMBL/GenBank/DDBJ whole genome shotgun (WGS) entry which is preliminary data.</text>
</comment>
<dbReference type="EMBL" id="JBHSED010000065">
    <property type="protein sequence ID" value="MFC4306461.1"/>
    <property type="molecule type" value="Genomic_DNA"/>
</dbReference>
<reference evidence="2" key="1">
    <citation type="journal article" date="2019" name="Int. J. Syst. Evol. Microbiol.">
        <title>The Global Catalogue of Microorganisms (GCM) 10K type strain sequencing project: providing services to taxonomists for standard genome sequencing and annotation.</title>
        <authorList>
            <consortium name="The Broad Institute Genomics Platform"/>
            <consortium name="The Broad Institute Genome Sequencing Center for Infectious Disease"/>
            <person name="Wu L."/>
            <person name="Ma J."/>
        </authorList>
    </citation>
    <scope>NUCLEOTIDE SEQUENCE [LARGE SCALE GENOMIC DNA]</scope>
    <source>
        <strain evidence="2">CGMCC 4.1641</strain>
    </source>
</reference>
<name>A0ABV8SFX0_9BACL</name>
<dbReference type="RefSeq" id="WP_204602570.1">
    <property type="nucleotide sequence ID" value="NZ_JBHSED010000065.1"/>
</dbReference>
<organism evidence="1 2">
    <name type="scientific">Cohnella boryungensis</name>
    <dbReference type="NCBI Taxonomy" id="768479"/>
    <lineage>
        <taxon>Bacteria</taxon>
        <taxon>Bacillati</taxon>
        <taxon>Bacillota</taxon>
        <taxon>Bacilli</taxon>
        <taxon>Bacillales</taxon>
        <taxon>Paenibacillaceae</taxon>
        <taxon>Cohnella</taxon>
    </lineage>
</organism>
<proteinExistence type="predicted"/>
<evidence type="ECO:0000313" key="2">
    <source>
        <dbReference type="Proteomes" id="UP001595755"/>
    </source>
</evidence>